<evidence type="ECO:0000256" key="5">
    <source>
        <dbReference type="ARBA" id="ARBA00023145"/>
    </source>
</evidence>
<gene>
    <name evidence="10" type="ORF">EGR_05059</name>
</gene>
<organism evidence="10 11">
    <name type="scientific">Echinococcus granulosus</name>
    <name type="common">Hydatid tapeworm</name>
    <dbReference type="NCBI Taxonomy" id="6210"/>
    <lineage>
        <taxon>Eukaryota</taxon>
        <taxon>Metazoa</taxon>
        <taxon>Spiralia</taxon>
        <taxon>Lophotrochozoa</taxon>
        <taxon>Platyhelminthes</taxon>
        <taxon>Cestoda</taxon>
        <taxon>Eucestoda</taxon>
        <taxon>Cyclophyllidea</taxon>
        <taxon>Taeniidae</taxon>
        <taxon>Echinococcus</taxon>
        <taxon>Echinococcus granulosus group</taxon>
    </lineage>
</organism>
<dbReference type="PANTHER" id="PTHR10454">
    <property type="entry name" value="CASPASE"/>
    <property type="match status" value="1"/>
</dbReference>
<evidence type="ECO:0000313" key="10">
    <source>
        <dbReference type="EMBL" id="EUB60061.1"/>
    </source>
</evidence>
<dbReference type="PROSITE" id="PS01122">
    <property type="entry name" value="CASPASE_CYS"/>
    <property type="match status" value="1"/>
</dbReference>
<dbReference type="Gene3D" id="3.40.50.1460">
    <property type="match status" value="1"/>
</dbReference>
<evidence type="ECO:0000256" key="7">
    <source>
        <dbReference type="SAM" id="MobiDB-lite"/>
    </source>
</evidence>
<dbReference type="CDD" id="cd00032">
    <property type="entry name" value="CASc"/>
    <property type="match status" value="1"/>
</dbReference>
<keyword evidence="4" id="KW-0788">Thiol protease</keyword>
<name>W6UGG4_ECHGR</name>
<dbReference type="EMBL" id="APAU02000035">
    <property type="protein sequence ID" value="EUB60061.1"/>
    <property type="molecule type" value="Genomic_DNA"/>
</dbReference>
<dbReference type="OrthoDB" id="6116485at2759"/>
<dbReference type="PROSITE" id="PS50207">
    <property type="entry name" value="CASPASE_P10"/>
    <property type="match status" value="1"/>
</dbReference>
<dbReference type="InterPro" id="IPR011600">
    <property type="entry name" value="Pept_C14_caspase"/>
</dbReference>
<evidence type="ECO:0000256" key="2">
    <source>
        <dbReference type="ARBA" id="ARBA00022670"/>
    </source>
</evidence>
<dbReference type="SUPFAM" id="SSF52129">
    <property type="entry name" value="Caspase-like"/>
    <property type="match status" value="1"/>
</dbReference>
<feature type="region of interest" description="Disordered" evidence="7">
    <location>
        <begin position="1"/>
        <end position="24"/>
    </location>
</feature>
<dbReference type="SMART" id="SM00115">
    <property type="entry name" value="CASc"/>
    <property type="match status" value="1"/>
</dbReference>
<dbReference type="InterPro" id="IPR001309">
    <property type="entry name" value="Pept_C14_p20"/>
</dbReference>
<dbReference type="InterPro" id="IPR015917">
    <property type="entry name" value="Pept_C14A"/>
</dbReference>
<evidence type="ECO:0000256" key="6">
    <source>
        <dbReference type="RuleBase" id="RU003971"/>
    </source>
</evidence>
<evidence type="ECO:0000256" key="3">
    <source>
        <dbReference type="ARBA" id="ARBA00022801"/>
    </source>
</evidence>
<feature type="domain" description="Caspase family p20" evidence="9">
    <location>
        <begin position="89"/>
        <end position="214"/>
    </location>
</feature>
<dbReference type="GO" id="GO:0005737">
    <property type="term" value="C:cytoplasm"/>
    <property type="evidence" value="ECO:0007669"/>
    <property type="project" value="TreeGrafter"/>
</dbReference>
<dbReference type="CTD" id="36340774"/>
<feature type="domain" description="Caspase family p10" evidence="8">
    <location>
        <begin position="273"/>
        <end position="348"/>
    </location>
</feature>
<dbReference type="PANTHER" id="PTHR10454:SF199">
    <property type="entry name" value="CASPASE FAMILY P20 DOMAIN-CONTAINING PROTEIN"/>
    <property type="match status" value="1"/>
</dbReference>
<proteinExistence type="inferred from homology"/>
<evidence type="ECO:0000256" key="4">
    <source>
        <dbReference type="ARBA" id="ARBA00022807"/>
    </source>
</evidence>
<protein>
    <submittedName>
        <fullName evidence="10">Caspase-3</fullName>
    </submittedName>
</protein>
<keyword evidence="3" id="KW-0378">Hydrolase</keyword>
<evidence type="ECO:0000313" key="11">
    <source>
        <dbReference type="Proteomes" id="UP000019149"/>
    </source>
</evidence>
<dbReference type="Proteomes" id="UP000019149">
    <property type="component" value="Unassembled WGS sequence"/>
</dbReference>
<keyword evidence="2" id="KW-0645">Protease</keyword>
<dbReference type="InterPro" id="IPR016129">
    <property type="entry name" value="Caspase_his_AS"/>
</dbReference>
<dbReference type="RefSeq" id="XP_024351257.1">
    <property type="nucleotide sequence ID" value="XM_024494308.1"/>
</dbReference>
<dbReference type="GO" id="GO:0043525">
    <property type="term" value="P:positive regulation of neuron apoptotic process"/>
    <property type="evidence" value="ECO:0007669"/>
    <property type="project" value="TreeGrafter"/>
</dbReference>
<comment type="similarity">
    <text evidence="1 6">Belongs to the peptidase C14A family.</text>
</comment>
<dbReference type="PRINTS" id="PR00376">
    <property type="entry name" value="IL1BCENZYME"/>
</dbReference>
<dbReference type="PROSITE" id="PS01121">
    <property type="entry name" value="CASPASE_HIS"/>
    <property type="match status" value="1"/>
</dbReference>
<evidence type="ECO:0000259" key="8">
    <source>
        <dbReference type="PROSITE" id="PS50207"/>
    </source>
</evidence>
<dbReference type="STRING" id="6210.W6UGG4"/>
<dbReference type="InterPro" id="IPR033139">
    <property type="entry name" value="Caspase_cys_AS"/>
</dbReference>
<dbReference type="InterPro" id="IPR029030">
    <property type="entry name" value="Caspase-like_dom_sf"/>
</dbReference>
<reference evidence="10 11" key="1">
    <citation type="journal article" date="2013" name="Nat. Genet.">
        <title>The genome of the hydatid tapeworm Echinococcus granulosus.</title>
        <authorList>
            <person name="Zheng H."/>
            <person name="Zhang W."/>
            <person name="Zhang L."/>
            <person name="Zhang Z."/>
            <person name="Li J."/>
            <person name="Lu G."/>
            <person name="Zhu Y."/>
            <person name="Wang Y."/>
            <person name="Huang Y."/>
            <person name="Liu J."/>
            <person name="Kang H."/>
            <person name="Chen J."/>
            <person name="Wang L."/>
            <person name="Chen A."/>
            <person name="Yu S."/>
            <person name="Gao Z."/>
            <person name="Jin L."/>
            <person name="Gu W."/>
            <person name="Wang Z."/>
            <person name="Zhao L."/>
            <person name="Shi B."/>
            <person name="Wen H."/>
            <person name="Lin R."/>
            <person name="Jones M.K."/>
            <person name="Brejova B."/>
            <person name="Vinar T."/>
            <person name="Zhao G."/>
            <person name="McManus D.P."/>
            <person name="Chen Z."/>
            <person name="Zhou Y."/>
            <person name="Wang S."/>
        </authorList>
    </citation>
    <scope>NUCLEOTIDE SEQUENCE [LARGE SCALE GENOMIC DNA]</scope>
</reference>
<dbReference type="GO" id="GO:0004197">
    <property type="term" value="F:cysteine-type endopeptidase activity"/>
    <property type="evidence" value="ECO:0007669"/>
    <property type="project" value="InterPro"/>
</dbReference>
<sequence>MSAKVLALKSPCDKDTTEASPPVDSALVAPTDKMKNIFPEKMFERSLFSCKLMPLESQSDTPAYKRQAVESSAHHRAATSFVYKTRAPRRGTCLVISVDTFKAALGLPSRPGADVDLKKLEDTFLFLDFDVKTYQNPSATQILSIVETESSANHADADCFACVILTHGDDAGSIYGTDGPVPLDQVIHPFRGNTCPSLAGKPKMFFIQACRGAMLDSGTLVSTDSSGGPGDSDTLGGLRRIPIEADLLVAYAVQPGNLEITRVISNSTSFSLGYYAFRNSVHGSWFIQALNNCLRKYGRILDLMSIMTRVNYEVAFEFESLASTAAYSGKKQVPSIVSTLTKDASIFYVATVVKVMSAVPNDLRELRGDLWVRCVGVQRSILLGKKQVLSIRAIRTHRDDGGSIYGLDGTIPLDQIIHHFRGNPRLFLVGKLKRVFQIPKFFDKIKYEWLISPFGDQAREESSPYNLFAYPIQGHSRRTGKQAKRVMRNFARYQDVESRVLGLAIAAPLET</sequence>
<dbReference type="GeneID" id="36340774"/>
<dbReference type="PROSITE" id="PS50208">
    <property type="entry name" value="CASPASE_P20"/>
    <property type="match status" value="1"/>
</dbReference>
<dbReference type="InterPro" id="IPR002398">
    <property type="entry name" value="Pept_C14"/>
</dbReference>
<dbReference type="GO" id="GO:0006508">
    <property type="term" value="P:proteolysis"/>
    <property type="evidence" value="ECO:0007669"/>
    <property type="project" value="UniProtKB-KW"/>
</dbReference>
<evidence type="ECO:0000259" key="9">
    <source>
        <dbReference type="PROSITE" id="PS50208"/>
    </source>
</evidence>
<evidence type="ECO:0000256" key="1">
    <source>
        <dbReference type="ARBA" id="ARBA00010134"/>
    </source>
</evidence>
<dbReference type="GO" id="GO:0006915">
    <property type="term" value="P:apoptotic process"/>
    <property type="evidence" value="ECO:0007669"/>
    <property type="project" value="TreeGrafter"/>
</dbReference>
<comment type="caution">
    <text evidence="10">The sequence shown here is derived from an EMBL/GenBank/DDBJ whole genome shotgun (WGS) entry which is preliminary data.</text>
</comment>
<dbReference type="KEGG" id="egl:EGR_05059"/>
<keyword evidence="11" id="KW-1185">Reference proteome</keyword>
<dbReference type="InterPro" id="IPR002138">
    <property type="entry name" value="Pept_C14_p10"/>
</dbReference>
<dbReference type="Pfam" id="PF00656">
    <property type="entry name" value="Peptidase_C14"/>
    <property type="match status" value="1"/>
</dbReference>
<dbReference type="AlphaFoldDB" id="W6UGG4"/>
<keyword evidence="5" id="KW-0865">Zymogen</keyword>
<accession>W6UGG4</accession>
<dbReference type="OMA" id="PEKMFER"/>